<protein>
    <submittedName>
        <fullName evidence="1">Uncharacterized protein</fullName>
    </submittedName>
</protein>
<evidence type="ECO:0000313" key="1">
    <source>
        <dbReference type="EMBL" id="XCD03114.1"/>
    </source>
</evidence>
<proteinExistence type="predicted"/>
<organism evidence="1">
    <name type="scientific">Dulem virus 31</name>
    <dbReference type="NCBI Taxonomy" id="3145749"/>
    <lineage>
        <taxon>Viruses</taxon>
        <taxon>Monodnaviria</taxon>
        <taxon>Sangervirae</taxon>
        <taxon>Phixviricota</taxon>
        <taxon>Malgrandaviricetes</taxon>
        <taxon>Petitvirales</taxon>
        <taxon>Microviridae</taxon>
        <taxon>Microvirus</taxon>
    </lineage>
</organism>
<accession>A0AAU8AUT7</accession>
<name>A0AAU8AUT7_9VIRU</name>
<dbReference type="EMBL" id="PP511318">
    <property type="protein sequence ID" value="XCD03114.1"/>
    <property type="molecule type" value="Genomic_DNA"/>
</dbReference>
<reference evidence="1" key="1">
    <citation type="submission" date="2024-03" db="EMBL/GenBank/DDBJ databases">
        <title>Diverse circular DNA viruses in blood, oral, and fecal samples of captive lemurs.</title>
        <authorList>
            <person name="Paietta E.N."/>
            <person name="Kraberger S."/>
            <person name="Lund M.C."/>
            <person name="Custer J.M."/>
            <person name="Vargas K.M."/>
            <person name="Ehmke E.E."/>
            <person name="Yoder A.D."/>
            <person name="Varsani A."/>
        </authorList>
    </citation>
    <scope>NUCLEOTIDE SEQUENCE</scope>
    <source>
        <strain evidence="1">Duke_17_45</strain>
    </source>
</reference>
<sequence>MGISENLEREIEIFIKSEICEPCKEGELENCNECNYNIILDLIKNSKIASCDRYKLLSTKKYKQALDSIENICQIESENNRYSGACVFKKIIEIIGKAKEWK</sequence>